<dbReference type="InterPro" id="IPR017871">
    <property type="entry name" value="ABC_transporter-like_CS"/>
</dbReference>
<dbReference type="GO" id="GO:0005524">
    <property type="term" value="F:ATP binding"/>
    <property type="evidence" value="ECO:0007669"/>
    <property type="project" value="UniProtKB-KW"/>
</dbReference>
<gene>
    <name evidence="9" type="ORF">B5M45_29345</name>
</gene>
<dbReference type="PROSITE" id="PS00211">
    <property type="entry name" value="ABC_TRANSPORTER_1"/>
    <property type="match status" value="2"/>
</dbReference>
<keyword evidence="3" id="KW-0813">Transport</keyword>
<dbReference type="GO" id="GO:0016887">
    <property type="term" value="F:ATP hydrolysis activity"/>
    <property type="evidence" value="ECO:0007669"/>
    <property type="project" value="InterPro"/>
</dbReference>
<evidence type="ECO:0000256" key="4">
    <source>
        <dbReference type="ARBA" id="ARBA00022475"/>
    </source>
</evidence>
<dbReference type="Pfam" id="PF08352">
    <property type="entry name" value="oligo_HPY"/>
    <property type="match status" value="2"/>
</dbReference>
<dbReference type="InterPro" id="IPR003593">
    <property type="entry name" value="AAA+_ATPase"/>
</dbReference>
<comment type="subcellular location">
    <subcellularLocation>
        <location evidence="1">Cell membrane</location>
        <topology evidence="1">Peripheral membrane protein</topology>
    </subcellularLocation>
</comment>
<evidence type="ECO:0000256" key="2">
    <source>
        <dbReference type="ARBA" id="ARBA00005417"/>
    </source>
</evidence>
<feature type="domain" description="ABC transporter" evidence="8">
    <location>
        <begin position="9"/>
        <end position="254"/>
    </location>
</feature>
<evidence type="ECO:0000256" key="1">
    <source>
        <dbReference type="ARBA" id="ARBA00004202"/>
    </source>
</evidence>
<dbReference type="CDD" id="cd03257">
    <property type="entry name" value="ABC_NikE_OppD_transporters"/>
    <property type="match status" value="2"/>
</dbReference>
<protein>
    <submittedName>
        <fullName evidence="9">ABC transporter ATP-binding protein</fullName>
    </submittedName>
</protein>
<dbReference type="InterPro" id="IPR027417">
    <property type="entry name" value="P-loop_NTPase"/>
</dbReference>
<keyword evidence="10" id="KW-1185">Reference proteome</keyword>
<evidence type="ECO:0000256" key="7">
    <source>
        <dbReference type="ARBA" id="ARBA00023136"/>
    </source>
</evidence>
<dbReference type="NCBIfam" id="NF008453">
    <property type="entry name" value="PRK11308.1"/>
    <property type="match status" value="2"/>
</dbReference>
<dbReference type="GO" id="GO:0005886">
    <property type="term" value="C:plasma membrane"/>
    <property type="evidence" value="ECO:0007669"/>
    <property type="project" value="UniProtKB-SubCell"/>
</dbReference>
<dbReference type="NCBIfam" id="NF007739">
    <property type="entry name" value="PRK10419.1"/>
    <property type="match status" value="2"/>
</dbReference>
<evidence type="ECO:0000313" key="9">
    <source>
        <dbReference type="EMBL" id="ORJ53202.1"/>
    </source>
</evidence>
<keyword evidence="5" id="KW-0547">Nucleotide-binding</keyword>
<dbReference type="InterPro" id="IPR003439">
    <property type="entry name" value="ABC_transporter-like_ATP-bd"/>
</dbReference>
<dbReference type="Gene3D" id="3.40.50.300">
    <property type="entry name" value="P-loop containing nucleotide triphosphate hydrolases"/>
    <property type="match status" value="2"/>
</dbReference>
<evidence type="ECO:0000259" key="8">
    <source>
        <dbReference type="PROSITE" id="PS50893"/>
    </source>
</evidence>
<keyword evidence="7" id="KW-0472">Membrane</keyword>
<dbReference type="InterPro" id="IPR013563">
    <property type="entry name" value="Oligopep_ABC_C"/>
</dbReference>
<evidence type="ECO:0000256" key="5">
    <source>
        <dbReference type="ARBA" id="ARBA00022741"/>
    </source>
</evidence>
<sequence>MNTSQSPLLAVEGLKVSFGDHAPAVRGVDLGVLRGQTVAVVGESGSGKSTTAAAILGLLPPGGRITAGRIMFDGIDITSADRRVLRSIRGRRIGYVPQDPMTNLNPVWKVGFQVREALRANTDGRQARRRAVELLAQAGMAEPEKQAAKYPHQLSGGMCQRALIAIGLAGHPQLLIADEPTSALDVTVQRQVLDHLQHLTHELGTALLLITHDLALAAERAERVVVMHRGVVVESGAAQSILREPQHEYTRQLVAAAPSLTVRSRTSALTRADDILVGSELTKVYRESHGAPWRRAEIRAVDTVSFRLRRAQTLAIVGESGSGKSTVARMALGLLEPTSGTVMFDGTRISGASSRAVMMAFRRRVQPVFQNPYSSLDPMYSVFRAIEEPLRIHRLGDRRQRERAVRELVDQVALPSSVLGRLPRELSGGQRQRVAIARALALRPDVLICDEAVSALDVLVQAQILELLSSLQADLGLAYLFISHDLAVVRQIADEVLVMRAGRIVEQAATAELFTRPNHEYTRQLLEAIPGASTAPR</sequence>
<organism evidence="9 10">
    <name type="scientific">Mycobacterium simiae</name>
    <name type="common">Mycobacterium habana</name>
    <dbReference type="NCBI Taxonomy" id="1784"/>
    <lineage>
        <taxon>Bacteria</taxon>
        <taxon>Bacillati</taxon>
        <taxon>Actinomycetota</taxon>
        <taxon>Actinomycetes</taxon>
        <taxon>Mycobacteriales</taxon>
        <taxon>Mycobacteriaceae</taxon>
        <taxon>Mycobacterium</taxon>
        <taxon>Mycobacterium simiae complex</taxon>
    </lineage>
</organism>
<name>A0A1X0XJU8_MYCSI</name>
<dbReference type="EMBL" id="MZZM01000041">
    <property type="protein sequence ID" value="ORJ53202.1"/>
    <property type="molecule type" value="Genomic_DNA"/>
</dbReference>
<dbReference type="InterPro" id="IPR050388">
    <property type="entry name" value="ABC_Ni/Peptide_Import"/>
</dbReference>
<dbReference type="Proteomes" id="UP000193040">
    <property type="component" value="Unassembled WGS sequence"/>
</dbReference>
<dbReference type="SUPFAM" id="SSF52540">
    <property type="entry name" value="P-loop containing nucleoside triphosphate hydrolases"/>
    <property type="match status" value="2"/>
</dbReference>
<comment type="similarity">
    <text evidence="2">Belongs to the ABC transporter superfamily.</text>
</comment>
<keyword evidence="6 9" id="KW-0067">ATP-binding</keyword>
<dbReference type="RefSeq" id="WP_084953923.1">
    <property type="nucleotide sequence ID" value="NZ_MZZM01000041.1"/>
</dbReference>
<dbReference type="STRING" id="1784.VC42_12750"/>
<keyword evidence="4" id="KW-1003">Cell membrane</keyword>
<evidence type="ECO:0000256" key="3">
    <source>
        <dbReference type="ARBA" id="ARBA00022448"/>
    </source>
</evidence>
<accession>A0A1X0XJU8</accession>
<dbReference type="FunFam" id="3.40.50.300:FF:001383">
    <property type="entry name" value="Peptide ABC transporter ATP-binding protein"/>
    <property type="match status" value="1"/>
</dbReference>
<dbReference type="PROSITE" id="PS50893">
    <property type="entry name" value="ABC_TRANSPORTER_2"/>
    <property type="match status" value="2"/>
</dbReference>
<evidence type="ECO:0000256" key="6">
    <source>
        <dbReference type="ARBA" id="ARBA00022840"/>
    </source>
</evidence>
<dbReference type="PANTHER" id="PTHR43297:SF2">
    <property type="entry name" value="DIPEPTIDE TRANSPORT ATP-BINDING PROTEIN DPPD"/>
    <property type="match status" value="1"/>
</dbReference>
<dbReference type="Pfam" id="PF00005">
    <property type="entry name" value="ABC_tran"/>
    <property type="match status" value="2"/>
</dbReference>
<evidence type="ECO:0000313" key="10">
    <source>
        <dbReference type="Proteomes" id="UP000193040"/>
    </source>
</evidence>
<dbReference type="AlphaFoldDB" id="A0A1X0XJU8"/>
<feature type="domain" description="ABC transporter" evidence="8">
    <location>
        <begin position="279"/>
        <end position="526"/>
    </location>
</feature>
<proteinExistence type="inferred from homology"/>
<dbReference type="SMART" id="SM00382">
    <property type="entry name" value="AAA"/>
    <property type="match status" value="2"/>
</dbReference>
<reference evidence="9 10" key="1">
    <citation type="submission" date="2017-03" db="EMBL/GenBank/DDBJ databases">
        <title>Genomic insights into Mycobacterium simiae human colonization.</title>
        <authorList>
            <person name="Steffani J.L."/>
            <person name="Brunck M.E."/>
            <person name="Cruz E."/>
            <person name="Montiel R."/>
            <person name="Barona F."/>
        </authorList>
    </citation>
    <scope>NUCLEOTIDE SEQUENCE [LARGE SCALE GENOMIC DNA]</scope>
    <source>
        <strain evidence="9 10">MsiGto</strain>
    </source>
</reference>
<comment type="caution">
    <text evidence="9">The sequence shown here is derived from an EMBL/GenBank/DDBJ whole genome shotgun (WGS) entry which is preliminary data.</text>
</comment>
<dbReference type="PANTHER" id="PTHR43297">
    <property type="entry name" value="OLIGOPEPTIDE TRANSPORT ATP-BINDING PROTEIN APPD"/>
    <property type="match status" value="1"/>
</dbReference>
<dbReference type="GO" id="GO:0015833">
    <property type="term" value="P:peptide transport"/>
    <property type="evidence" value="ECO:0007669"/>
    <property type="project" value="InterPro"/>
</dbReference>